<evidence type="ECO:0000256" key="1">
    <source>
        <dbReference type="ARBA" id="ARBA00006538"/>
    </source>
</evidence>
<feature type="non-terminal residue" evidence="5">
    <location>
        <position position="1"/>
    </location>
</feature>
<accession>A0A6G1JIP4</accession>
<dbReference type="InterPro" id="IPR042171">
    <property type="entry name" value="Acyl-CoA_hotdog"/>
</dbReference>
<dbReference type="PANTHER" id="PTHR11066:SF35">
    <property type="entry name" value="ACYL-COA THIOESTERASE II"/>
    <property type="match status" value="1"/>
</dbReference>
<evidence type="ECO:0000313" key="6">
    <source>
        <dbReference type="Proteomes" id="UP000799291"/>
    </source>
</evidence>
<dbReference type="PANTHER" id="PTHR11066">
    <property type="entry name" value="ACYL-COA THIOESTERASE"/>
    <property type="match status" value="1"/>
</dbReference>
<evidence type="ECO:0000313" key="5">
    <source>
        <dbReference type="EMBL" id="KAF2690023.1"/>
    </source>
</evidence>
<reference evidence="5" key="1">
    <citation type="journal article" date="2020" name="Stud. Mycol.">
        <title>101 Dothideomycetes genomes: a test case for predicting lifestyles and emergence of pathogens.</title>
        <authorList>
            <person name="Haridas S."/>
            <person name="Albert R."/>
            <person name="Binder M."/>
            <person name="Bloem J."/>
            <person name="Labutti K."/>
            <person name="Salamov A."/>
            <person name="Andreopoulos B."/>
            <person name="Baker S."/>
            <person name="Barry K."/>
            <person name="Bills G."/>
            <person name="Bluhm B."/>
            <person name="Cannon C."/>
            <person name="Castanera R."/>
            <person name="Culley D."/>
            <person name="Daum C."/>
            <person name="Ezra D."/>
            <person name="Gonzalez J."/>
            <person name="Henrissat B."/>
            <person name="Kuo A."/>
            <person name="Liang C."/>
            <person name="Lipzen A."/>
            <person name="Lutzoni F."/>
            <person name="Magnuson J."/>
            <person name="Mondo S."/>
            <person name="Nolan M."/>
            <person name="Ohm R."/>
            <person name="Pangilinan J."/>
            <person name="Park H.-J."/>
            <person name="Ramirez L."/>
            <person name="Alfaro M."/>
            <person name="Sun H."/>
            <person name="Tritt A."/>
            <person name="Yoshinaga Y."/>
            <person name="Zwiers L.-H."/>
            <person name="Turgeon B."/>
            <person name="Goodwin S."/>
            <person name="Spatafora J."/>
            <person name="Crous P."/>
            <person name="Grigoriev I."/>
        </authorList>
    </citation>
    <scope>NUCLEOTIDE SEQUENCE</scope>
    <source>
        <strain evidence="5">CBS 122367</strain>
    </source>
</reference>
<comment type="similarity">
    <text evidence="1">Belongs to the C/M/P thioester hydrolase family.</text>
</comment>
<evidence type="ECO:0000256" key="2">
    <source>
        <dbReference type="ARBA" id="ARBA00022801"/>
    </source>
</evidence>
<keyword evidence="5" id="KW-0413">Isomerase</keyword>
<dbReference type="InterPro" id="IPR049450">
    <property type="entry name" value="ACOT8-like_C"/>
</dbReference>
<sequence>TETLSFKELGAAKWETHHPPQRMGNAADIAYGGFAVAVAAQAACKSVPESYHLYTLMGNFLGPAFTDRPLRASTRMLRKTRTFVTCQVEVSQLIAGKDGRPEDRICLIALADFQVQEKGNVLEYCAPPRQKYSHYDGLPGVRSNSEKLVEEGKVSKDEAQGFWTSFGLHDALFDSRPCPEGIFAQNLNGRSKKVETTQEGLHVTEKSTADWVRCRTPLPTQADHRTAMAFLMDSALSFTPLAFSQMYLDDTAACSSLDFALRLFSNSINLEAWHLRELVTHVGAEGRTYSEARIWDENRRCVGNMTQQGIMR</sequence>
<dbReference type="GO" id="GO:0047617">
    <property type="term" value="F:fatty acyl-CoA hydrolase activity"/>
    <property type="evidence" value="ECO:0007669"/>
    <property type="project" value="InterPro"/>
</dbReference>
<feature type="domain" description="Acyl-CoA thioesterase-like C-terminal" evidence="4">
    <location>
        <begin position="196"/>
        <end position="311"/>
    </location>
</feature>
<dbReference type="CDD" id="cd03444">
    <property type="entry name" value="Thioesterase_II_repeat1"/>
    <property type="match status" value="1"/>
</dbReference>
<dbReference type="Proteomes" id="UP000799291">
    <property type="component" value="Unassembled WGS sequence"/>
</dbReference>
<proteinExistence type="inferred from homology"/>
<dbReference type="GO" id="GO:0005782">
    <property type="term" value="C:peroxisomal matrix"/>
    <property type="evidence" value="ECO:0007669"/>
    <property type="project" value="UniProtKB-SubCell"/>
</dbReference>
<dbReference type="InterPro" id="IPR003703">
    <property type="entry name" value="Acyl_CoA_thio"/>
</dbReference>
<dbReference type="AlphaFoldDB" id="A0A6G1JIP4"/>
<dbReference type="InterPro" id="IPR029069">
    <property type="entry name" value="HotDog_dom_sf"/>
</dbReference>
<evidence type="ECO:0000259" key="3">
    <source>
        <dbReference type="Pfam" id="PF13622"/>
    </source>
</evidence>
<name>A0A6G1JIP4_9PLEO</name>
<protein>
    <submittedName>
        <fullName evidence="5">Thioesterase/thiol ester dehydrase-isomerase</fullName>
    </submittedName>
</protein>
<feature type="domain" description="Acyl-CoA thioesterase-like N-terminal HotDog" evidence="3">
    <location>
        <begin position="20"/>
        <end position="113"/>
    </location>
</feature>
<dbReference type="InterPro" id="IPR049449">
    <property type="entry name" value="TesB_ACOT8-like_N"/>
</dbReference>
<dbReference type="EMBL" id="MU005571">
    <property type="protein sequence ID" value="KAF2690023.1"/>
    <property type="molecule type" value="Genomic_DNA"/>
</dbReference>
<dbReference type="GO" id="GO:0006637">
    <property type="term" value="P:acyl-CoA metabolic process"/>
    <property type="evidence" value="ECO:0007669"/>
    <property type="project" value="InterPro"/>
</dbReference>
<dbReference type="Gene3D" id="2.40.160.210">
    <property type="entry name" value="Acyl-CoA thioesterase, double hotdog domain"/>
    <property type="match status" value="1"/>
</dbReference>
<feature type="non-terminal residue" evidence="5">
    <location>
        <position position="312"/>
    </location>
</feature>
<keyword evidence="2" id="KW-0378">Hydrolase</keyword>
<organism evidence="5 6">
    <name type="scientific">Lentithecium fluviatile CBS 122367</name>
    <dbReference type="NCBI Taxonomy" id="1168545"/>
    <lineage>
        <taxon>Eukaryota</taxon>
        <taxon>Fungi</taxon>
        <taxon>Dikarya</taxon>
        <taxon>Ascomycota</taxon>
        <taxon>Pezizomycotina</taxon>
        <taxon>Dothideomycetes</taxon>
        <taxon>Pleosporomycetidae</taxon>
        <taxon>Pleosporales</taxon>
        <taxon>Massarineae</taxon>
        <taxon>Lentitheciaceae</taxon>
        <taxon>Lentithecium</taxon>
    </lineage>
</organism>
<dbReference type="Pfam" id="PF20789">
    <property type="entry name" value="4HBT_3C"/>
    <property type="match status" value="1"/>
</dbReference>
<dbReference type="GO" id="GO:0016853">
    <property type="term" value="F:isomerase activity"/>
    <property type="evidence" value="ECO:0007669"/>
    <property type="project" value="UniProtKB-KW"/>
</dbReference>
<dbReference type="OrthoDB" id="68328at2759"/>
<dbReference type="GO" id="GO:0009062">
    <property type="term" value="P:fatty acid catabolic process"/>
    <property type="evidence" value="ECO:0007669"/>
    <property type="project" value="TreeGrafter"/>
</dbReference>
<dbReference type="Pfam" id="PF13622">
    <property type="entry name" value="4HBT_3"/>
    <property type="match status" value="1"/>
</dbReference>
<gene>
    <name evidence="5" type="ORF">K458DRAFT_262893</name>
</gene>
<dbReference type="SUPFAM" id="SSF54637">
    <property type="entry name" value="Thioesterase/thiol ester dehydrase-isomerase"/>
    <property type="match status" value="2"/>
</dbReference>
<keyword evidence="6" id="KW-1185">Reference proteome</keyword>
<evidence type="ECO:0000259" key="4">
    <source>
        <dbReference type="Pfam" id="PF20789"/>
    </source>
</evidence>